<dbReference type="GO" id="GO:0004649">
    <property type="term" value="F:poly(ADP-ribose) glycohydrolase activity"/>
    <property type="evidence" value="ECO:0007669"/>
    <property type="project" value="UniProtKB-EC"/>
</dbReference>
<sequence length="491" mass="55108">MLQFPLPHEKILPSDIKIVRPSSHPSDPTVLDRIKGSLIGLAVGDALGASVEFRPRQYLLEHPVHDMKSGGTWGLNAGQWTDDTSMALCLASSLISRKGFNAYDQMVRYKWWHKHGYLSSTGQCFDIGNATRASIEEFYRRQNELKRKYKIHTDLEVDQLPVELLTKENFNVYCSRQGVAGNGALMRLAPVPLFYYQVPSLAVDLSGKSGLLTHGDNVAADACRYYGALIVAAVRGESKEKLLDEYFYDHHYEDWFKTQPLHETIVNIARGSFKKRRGYDDGIRGKGHIVWTLEAALWAFWSTKSFDEGALAAVNLGDDTDTTAAIYGQLAGAFYGHIVWTLEAALWAFWSTKSFDEGALAAVNLGDDTDTTAAIYGQLAGAFYGYENISPKWRSILYARDLITCIAEWTEYLSYSENKTAGHERIARSRPHDRKNSVQPNEIGLGNNNKSKPMKPDNHSKSKPNRSKSEQRPSKAKKAVSRFFGFRESEV</sequence>
<dbReference type="GO" id="GO:0046872">
    <property type="term" value="F:metal ion binding"/>
    <property type="evidence" value="ECO:0007669"/>
    <property type="project" value="UniProtKB-KW"/>
</dbReference>
<feature type="binding site" evidence="1">
    <location>
        <position position="82"/>
    </location>
    <ligand>
        <name>Mg(2+)</name>
        <dbReference type="ChEBI" id="CHEBI:18420"/>
        <label>1</label>
    </ligand>
</feature>
<feature type="binding site" evidence="1">
    <location>
        <position position="370"/>
    </location>
    <ligand>
        <name>Mg(2+)</name>
        <dbReference type="ChEBI" id="CHEBI:18420"/>
        <label>1</label>
    </ligand>
</feature>
<feature type="binding site" evidence="1">
    <location>
        <position position="371"/>
    </location>
    <ligand>
        <name>Mg(2+)</name>
        <dbReference type="ChEBI" id="CHEBI:18420"/>
        <label>1</label>
    </ligand>
</feature>
<dbReference type="OrthoDB" id="410104at2759"/>
<keyword evidence="1" id="KW-0479">Metal-binding</keyword>
<reference evidence="3" key="1">
    <citation type="submission" date="2021-02" db="EMBL/GenBank/DDBJ databases">
        <authorList>
            <person name="Nowell W R."/>
        </authorList>
    </citation>
    <scope>NUCLEOTIDE SEQUENCE</scope>
</reference>
<name>A0A814FT78_9BILA</name>
<keyword evidence="1" id="KW-0460">Magnesium</keyword>
<dbReference type="InterPro" id="IPR036705">
    <property type="entry name" value="Ribosyl_crysJ1_sf"/>
</dbReference>
<comment type="cofactor">
    <cofactor evidence="1">
        <name>Mg(2+)</name>
        <dbReference type="ChEBI" id="CHEBI:18420"/>
    </cofactor>
    <text evidence="1">Binds 2 magnesium ions per subunit.</text>
</comment>
<feature type="binding site" evidence="1">
    <location>
        <position position="81"/>
    </location>
    <ligand>
        <name>Mg(2+)</name>
        <dbReference type="ChEBI" id="CHEBI:18420"/>
        <label>1</label>
    </ligand>
</feature>
<feature type="binding site" evidence="1">
    <location>
        <position position="83"/>
    </location>
    <ligand>
        <name>Mg(2+)</name>
        <dbReference type="ChEBI" id="CHEBI:18420"/>
        <label>1</label>
    </ligand>
</feature>
<accession>A0A814FT78</accession>
<comment type="caution">
    <text evidence="3">The sequence shown here is derived from an EMBL/GenBank/DDBJ whole genome shotgun (WGS) entry which is preliminary data.</text>
</comment>
<dbReference type="PANTHER" id="PTHR16222:SF12">
    <property type="entry name" value="ADP-RIBOSYLGLYCOHYDROLASE-RELATED"/>
    <property type="match status" value="1"/>
</dbReference>
<dbReference type="Pfam" id="PF03747">
    <property type="entry name" value="ADP_ribosyl_GH"/>
    <property type="match status" value="1"/>
</dbReference>
<dbReference type="EMBL" id="CAJNON010000115">
    <property type="protein sequence ID" value="CAF0987225.1"/>
    <property type="molecule type" value="Genomic_DNA"/>
</dbReference>
<dbReference type="PANTHER" id="PTHR16222">
    <property type="entry name" value="ADP-RIBOSYLGLYCOHYDROLASE"/>
    <property type="match status" value="1"/>
</dbReference>
<dbReference type="Gene3D" id="1.10.4080.10">
    <property type="entry name" value="ADP-ribosylation/Crystallin J1"/>
    <property type="match status" value="2"/>
</dbReference>
<feature type="region of interest" description="Disordered" evidence="2">
    <location>
        <begin position="423"/>
        <end position="491"/>
    </location>
</feature>
<dbReference type="InterPro" id="IPR050792">
    <property type="entry name" value="ADP-ribosylglycohydrolase"/>
</dbReference>
<dbReference type="SUPFAM" id="SSF101478">
    <property type="entry name" value="ADP-ribosylglycohydrolase"/>
    <property type="match status" value="2"/>
</dbReference>
<proteinExistence type="predicted"/>
<evidence type="ECO:0000256" key="1">
    <source>
        <dbReference type="PIRSR" id="PIRSR605502-1"/>
    </source>
</evidence>
<evidence type="ECO:0000256" key="2">
    <source>
        <dbReference type="SAM" id="MobiDB-lite"/>
    </source>
</evidence>
<evidence type="ECO:0008006" key="5">
    <source>
        <dbReference type="Google" id="ProtNLM"/>
    </source>
</evidence>
<feature type="binding site" evidence="1">
    <location>
        <position position="368"/>
    </location>
    <ligand>
        <name>Mg(2+)</name>
        <dbReference type="ChEBI" id="CHEBI:18420"/>
        <label>1</label>
    </ligand>
</feature>
<protein>
    <recommendedName>
        <fullName evidence="5">ADP-ribosylglycohydrolase</fullName>
    </recommendedName>
</protein>
<dbReference type="InterPro" id="IPR005502">
    <property type="entry name" value="Ribosyl_crysJ1"/>
</dbReference>
<evidence type="ECO:0000313" key="3">
    <source>
        <dbReference type="EMBL" id="CAF0987225.1"/>
    </source>
</evidence>
<evidence type="ECO:0000313" key="4">
    <source>
        <dbReference type="Proteomes" id="UP000663891"/>
    </source>
</evidence>
<dbReference type="Proteomes" id="UP000663891">
    <property type="component" value="Unassembled WGS sequence"/>
</dbReference>
<organism evidence="3 4">
    <name type="scientific">Adineta steineri</name>
    <dbReference type="NCBI Taxonomy" id="433720"/>
    <lineage>
        <taxon>Eukaryota</taxon>
        <taxon>Metazoa</taxon>
        <taxon>Spiralia</taxon>
        <taxon>Gnathifera</taxon>
        <taxon>Rotifera</taxon>
        <taxon>Eurotatoria</taxon>
        <taxon>Bdelloidea</taxon>
        <taxon>Adinetida</taxon>
        <taxon>Adinetidae</taxon>
        <taxon>Adineta</taxon>
    </lineage>
</organism>
<gene>
    <name evidence="3" type="ORF">VCS650_LOCUS13996</name>
</gene>
<dbReference type="AlphaFoldDB" id="A0A814FT78"/>